<dbReference type="EMBL" id="FUKO01000033">
    <property type="protein sequence ID" value="SJN43868.1"/>
    <property type="molecule type" value="Genomic_DNA"/>
</dbReference>
<sequence length="112" mass="12456">MVSMTDKMTAYLIAGARLTGCKVSRNLWGGYTVSVGSVDYMTSKDDTRDNPVIRNEWSTERLGPKRTRPEIEGMTLDDVLRRNQPDLTSSASVQHYIDTGCYLPVVRDGVPA</sequence>
<dbReference type="AlphaFoldDB" id="A0A1R4KHX9"/>
<accession>A0A1R4KHX9</accession>
<gene>
    <name evidence="1" type="ORF">FM104_12995</name>
</gene>
<name>A0A1R4KHX9_9MICO</name>
<reference evidence="1 2" key="1">
    <citation type="submission" date="2017-02" db="EMBL/GenBank/DDBJ databases">
        <authorList>
            <person name="Peterson S.W."/>
        </authorList>
    </citation>
    <scope>NUCLEOTIDE SEQUENCE [LARGE SCALE GENOMIC DNA]</scope>
    <source>
        <strain evidence="1 2">B Mb 05.01</strain>
    </source>
</reference>
<protein>
    <submittedName>
        <fullName evidence="1">Uncharacterized protein</fullName>
    </submittedName>
</protein>
<dbReference type="Proteomes" id="UP000196320">
    <property type="component" value="Unassembled WGS sequence"/>
</dbReference>
<evidence type="ECO:0000313" key="2">
    <source>
        <dbReference type="Proteomes" id="UP000196320"/>
    </source>
</evidence>
<organism evidence="1 2">
    <name type="scientific">Microbacterium esteraromaticum</name>
    <dbReference type="NCBI Taxonomy" id="57043"/>
    <lineage>
        <taxon>Bacteria</taxon>
        <taxon>Bacillati</taxon>
        <taxon>Actinomycetota</taxon>
        <taxon>Actinomycetes</taxon>
        <taxon>Micrococcales</taxon>
        <taxon>Microbacteriaceae</taxon>
        <taxon>Microbacterium</taxon>
    </lineage>
</organism>
<keyword evidence="2" id="KW-1185">Reference proteome</keyword>
<proteinExistence type="predicted"/>
<evidence type="ECO:0000313" key="1">
    <source>
        <dbReference type="EMBL" id="SJN43868.1"/>
    </source>
</evidence>